<evidence type="ECO:0000313" key="2">
    <source>
        <dbReference type="Proteomes" id="UP000005426"/>
    </source>
</evidence>
<dbReference type="HOGENOM" id="CLU_2849980_0_0_1"/>
<sequence length="65" mass="7187">MRSCACVCDHLTLFHTRVSSCSLPAPEIKFGIHTSLTATHRSCRESRCGGTSVPTPWKDTVLIQR</sequence>
<evidence type="ECO:0000313" key="1">
    <source>
        <dbReference type="EMBL" id="EHK48334.1"/>
    </source>
</evidence>
<comment type="caution">
    <text evidence="1">The sequence shown here is derived from an EMBL/GenBank/DDBJ whole genome shotgun (WGS) entry which is preliminary data.</text>
</comment>
<protein>
    <submittedName>
        <fullName evidence="1">Uncharacterized protein</fullName>
    </submittedName>
</protein>
<proteinExistence type="predicted"/>
<dbReference type="EMBL" id="ABDG02000019">
    <property type="protein sequence ID" value="EHK48334.1"/>
    <property type="molecule type" value="Genomic_DNA"/>
</dbReference>
<keyword evidence="2" id="KW-1185">Reference proteome</keyword>
<gene>
    <name evidence="1" type="ORF">TRIATDRAFT_298481</name>
</gene>
<dbReference type="AlphaFoldDB" id="G9NN59"/>
<name>G9NN59_HYPAI</name>
<accession>G9NN59</accession>
<dbReference type="Proteomes" id="UP000005426">
    <property type="component" value="Unassembled WGS sequence"/>
</dbReference>
<reference evidence="1 2" key="1">
    <citation type="journal article" date="2011" name="Genome Biol.">
        <title>Comparative genome sequence analysis underscores mycoparasitism as the ancestral life style of Trichoderma.</title>
        <authorList>
            <person name="Kubicek C.P."/>
            <person name="Herrera-Estrella A."/>
            <person name="Seidl-Seiboth V."/>
            <person name="Martinez D.A."/>
            <person name="Druzhinina I.S."/>
            <person name="Thon M."/>
            <person name="Zeilinger S."/>
            <person name="Casas-Flores S."/>
            <person name="Horwitz B.A."/>
            <person name="Mukherjee P.K."/>
            <person name="Mukherjee M."/>
            <person name="Kredics L."/>
            <person name="Alcaraz L.D."/>
            <person name="Aerts A."/>
            <person name="Antal Z."/>
            <person name="Atanasova L."/>
            <person name="Cervantes-Badillo M.G."/>
            <person name="Challacombe J."/>
            <person name="Chertkov O."/>
            <person name="McCluskey K."/>
            <person name="Coulpier F."/>
            <person name="Deshpande N."/>
            <person name="von Doehren H."/>
            <person name="Ebbole D.J."/>
            <person name="Esquivel-Naranjo E.U."/>
            <person name="Fekete E."/>
            <person name="Flipphi M."/>
            <person name="Glaser F."/>
            <person name="Gomez-Rodriguez E.Y."/>
            <person name="Gruber S."/>
            <person name="Han C."/>
            <person name="Henrissat B."/>
            <person name="Hermosa R."/>
            <person name="Hernandez-Onate M."/>
            <person name="Karaffa L."/>
            <person name="Kosti I."/>
            <person name="Le Crom S."/>
            <person name="Lindquist E."/>
            <person name="Lucas S."/>
            <person name="Luebeck M."/>
            <person name="Luebeck P.S."/>
            <person name="Margeot A."/>
            <person name="Metz B."/>
            <person name="Misra M."/>
            <person name="Nevalainen H."/>
            <person name="Omann M."/>
            <person name="Packer N."/>
            <person name="Perrone G."/>
            <person name="Uresti-Rivera E.E."/>
            <person name="Salamov A."/>
            <person name="Schmoll M."/>
            <person name="Seiboth B."/>
            <person name="Shapiro H."/>
            <person name="Sukno S."/>
            <person name="Tamayo-Ramos J.A."/>
            <person name="Tisch D."/>
            <person name="Wiest A."/>
            <person name="Wilkinson H.H."/>
            <person name="Zhang M."/>
            <person name="Coutinho P.M."/>
            <person name="Kenerley C.M."/>
            <person name="Monte E."/>
            <person name="Baker S.E."/>
            <person name="Grigoriev I.V."/>
        </authorList>
    </citation>
    <scope>NUCLEOTIDE SEQUENCE [LARGE SCALE GENOMIC DNA]</scope>
    <source>
        <strain evidence="2">ATCC 20476 / IMI 206040</strain>
    </source>
</reference>
<organism evidence="1 2">
    <name type="scientific">Hypocrea atroviridis (strain ATCC 20476 / IMI 206040)</name>
    <name type="common">Trichoderma atroviride</name>
    <dbReference type="NCBI Taxonomy" id="452589"/>
    <lineage>
        <taxon>Eukaryota</taxon>
        <taxon>Fungi</taxon>
        <taxon>Dikarya</taxon>
        <taxon>Ascomycota</taxon>
        <taxon>Pezizomycotina</taxon>
        <taxon>Sordariomycetes</taxon>
        <taxon>Hypocreomycetidae</taxon>
        <taxon>Hypocreales</taxon>
        <taxon>Hypocreaceae</taxon>
        <taxon>Trichoderma</taxon>
    </lineage>
</organism>